<evidence type="ECO:0000256" key="1">
    <source>
        <dbReference type="SAM" id="Coils"/>
    </source>
</evidence>
<reference evidence="2 3" key="1">
    <citation type="submission" date="2019-08" db="EMBL/GenBank/DDBJ databases">
        <title>Flavobacterium alkalisoli sp. nov., isolated from rhizosphere soil of Suaeda salsa.</title>
        <authorList>
            <person name="Sun J.-Q."/>
            <person name="Xu L."/>
        </authorList>
    </citation>
    <scope>NUCLEOTIDE SEQUENCE [LARGE SCALE GENOMIC DNA]</scope>
    <source>
        <strain evidence="2 3">XS-5</strain>
    </source>
</reference>
<dbReference type="PROSITE" id="PS51257">
    <property type="entry name" value="PROKAR_LIPOPROTEIN"/>
    <property type="match status" value="1"/>
</dbReference>
<dbReference type="RefSeq" id="WP_147584894.1">
    <property type="nucleotide sequence ID" value="NZ_CP042831.1"/>
</dbReference>
<name>A0A5B9FZW8_9FLAO</name>
<dbReference type="AlphaFoldDB" id="A0A5B9FZW8"/>
<gene>
    <name evidence="2" type="ORF">FUA48_18085</name>
</gene>
<dbReference type="EMBL" id="CP042831">
    <property type="protein sequence ID" value="QEE51408.1"/>
    <property type="molecule type" value="Genomic_DNA"/>
</dbReference>
<dbReference type="Proteomes" id="UP000321222">
    <property type="component" value="Chromosome"/>
</dbReference>
<feature type="coiled-coil region" evidence="1">
    <location>
        <begin position="58"/>
        <end position="98"/>
    </location>
</feature>
<evidence type="ECO:0000313" key="2">
    <source>
        <dbReference type="EMBL" id="QEE51408.1"/>
    </source>
</evidence>
<proteinExistence type="predicted"/>
<dbReference type="KEGG" id="fak:FUA48_18085"/>
<protein>
    <recommendedName>
        <fullName evidence="4">Lipoprotein</fullName>
    </recommendedName>
</protein>
<keyword evidence="3" id="KW-1185">Reference proteome</keyword>
<sequence length="221" mass="25118">MKRLNLLLGAALIAAGMTSCKTDTEQMAEQNIDRYESYVDSISRLDATERTSNWEAIDAEYNARLAEAEAALADAKDSQNAETRINDSKTEYENVKTETQNTVKETQGNALIVSYFGPNNMVGSDLNFDWVNKDNILSVYQNFVDTFEKNKDTYSREDFDQIKVWYEALDARKNTVEKEGLSSEDNNAIAKLKLEFAPKFKWERMTAKGEENKEAKEEAAE</sequence>
<evidence type="ECO:0008006" key="4">
    <source>
        <dbReference type="Google" id="ProtNLM"/>
    </source>
</evidence>
<keyword evidence="1" id="KW-0175">Coiled coil</keyword>
<organism evidence="2 3">
    <name type="scientific">Flavobacterium alkalisoli</name>
    <dbReference type="NCBI Taxonomy" id="2602769"/>
    <lineage>
        <taxon>Bacteria</taxon>
        <taxon>Pseudomonadati</taxon>
        <taxon>Bacteroidota</taxon>
        <taxon>Flavobacteriia</taxon>
        <taxon>Flavobacteriales</taxon>
        <taxon>Flavobacteriaceae</taxon>
        <taxon>Flavobacterium</taxon>
    </lineage>
</organism>
<evidence type="ECO:0000313" key="3">
    <source>
        <dbReference type="Proteomes" id="UP000321222"/>
    </source>
</evidence>
<dbReference type="OrthoDB" id="1346349at2"/>
<accession>A0A5B9FZW8</accession>